<dbReference type="Gene3D" id="1.10.10.10">
    <property type="entry name" value="Winged helix-like DNA-binding domain superfamily/Winged helix DNA-binding domain"/>
    <property type="match status" value="1"/>
</dbReference>
<comment type="caution">
    <text evidence="6">The sequence shown here is derived from an EMBL/GenBank/DDBJ whole genome shotgun (WGS) entry which is preliminary data.</text>
</comment>
<dbReference type="SUPFAM" id="SSF48008">
    <property type="entry name" value="GntR ligand-binding domain-like"/>
    <property type="match status" value="1"/>
</dbReference>
<evidence type="ECO:0000256" key="2">
    <source>
        <dbReference type="ARBA" id="ARBA00023125"/>
    </source>
</evidence>
<evidence type="ECO:0000256" key="1">
    <source>
        <dbReference type="ARBA" id="ARBA00023015"/>
    </source>
</evidence>
<dbReference type="PRINTS" id="PR00035">
    <property type="entry name" value="HTHGNTR"/>
</dbReference>
<accession>A0ABT4V9N4</accession>
<feature type="region of interest" description="Disordered" evidence="4">
    <location>
        <begin position="1"/>
        <end position="25"/>
    </location>
</feature>
<keyword evidence="2" id="KW-0238">DNA-binding</keyword>
<sequence length="239" mass="25414">MSSATPREAVSSATATSGNRPEAPAADRAYQHVKAGLLDGSYPDGELLSEGEVAGALQMSRTPVREAFLRLQTEGFLRLYPKRGALVVPVTAAEAHAVVEARLALESFAIDKLAMQGSEAMTAVGEQLAEHPACDTDELSDADMHEADRAFHAALVAAAGNPVVADLYNALRDKQMRITATARTHTVRPRITHQHAQVAAALRDGDAELAKSRLREHLLGTVRAFGIAGGRYLDPDSAL</sequence>
<feature type="domain" description="HTH gntR-type" evidence="5">
    <location>
        <begin position="23"/>
        <end position="90"/>
    </location>
</feature>
<dbReference type="InterPro" id="IPR036390">
    <property type="entry name" value="WH_DNA-bd_sf"/>
</dbReference>
<dbReference type="InterPro" id="IPR011711">
    <property type="entry name" value="GntR_C"/>
</dbReference>
<feature type="compositionally biased region" description="Polar residues" evidence="4">
    <location>
        <begin position="1"/>
        <end position="19"/>
    </location>
</feature>
<dbReference type="Proteomes" id="UP001210380">
    <property type="component" value="Unassembled WGS sequence"/>
</dbReference>
<dbReference type="PROSITE" id="PS50949">
    <property type="entry name" value="HTH_GNTR"/>
    <property type="match status" value="1"/>
</dbReference>
<dbReference type="InterPro" id="IPR036388">
    <property type="entry name" value="WH-like_DNA-bd_sf"/>
</dbReference>
<name>A0ABT4V9N4_9PSEU</name>
<dbReference type="SUPFAM" id="SSF46785">
    <property type="entry name" value="Winged helix' DNA-binding domain"/>
    <property type="match status" value="1"/>
</dbReference>
<evidence type="ECO:0000256" key="3">
    <source>
        <dbReference type="ARBA" id="ARBA00023163"/>
    </source>
</evidence>
<keyword evidence="3" id="KW-0804">Transcription</keyword>
<dbReference type="InterPro" id="IPR008920">
    <property type="entry name" value="TF_FadR/GntR_C"/>
</dbReference>
<dbReference type="Gene3D" id="1.20.120.530">
    <property type="entry name" value="GntR ligand-binding domain-like"/>
    <property type="match status" value="1"/>
</dbReference>
<protein>
    <submittedName>
        <fullName evidence="6">GntR family transcriptional regulator</fullName>
    </submittedName>
</protein>
<evidence type="ECO:0000313" key="6">
    <source>
        <dbReference type="EMBL" id="MDA3630666.1"/>
    </source>
</evidence>
<keyword evidence="7" id="KW-1185">Reference proteome</keyword>
<gene>
    <name evidence="6" type="ORF">OU415_34925</name>
</gene>
<reference evidence="6 7" key="1">
    <citation type="submission" date="2022-11" db="EMBL/GenBank/DDBJ databases">
        <title>Draft genome sequence of Saccharopolyspora sp. WRP15-2 isolated from rhizosphere soils of wild rice in Thailand.</title>
        <authorList>
            <person name="Duangmal K."/>
            <person name="Kammanee S."/>
            <person name="Muangham S."/>
        </authorList>
    </citation>
    <scope>NUCLEOTIDE SEQUENCE [LARGE SCALE GENOMIC DNA]</scope>
    <source>
        <strain evidence="6 7">WRP15-2</strain>
    </source>
</reference>
<dbReference type="EMBL" id="JAQGLA010000112">
    <property type="protein sequence ID" value="MDA3630666.1"/>
    <property type="molecule type" value="Genomic_DNA"/>
</dbReference>
<dbReference type="SMART" id="SM00345">
    <property type="entry name" value="HTH_GNTR"/>
    <property type="match status" value="1"/>
</dbReference>
<organism evidence="6 7">
    <name type="scientific">Saccharopolyspora oryzae</name>
    <dbReference type="NCBI Taxonomy" id="2997343"/>
    <lineage>
        <taxon>Bacteria</taxon>
        <taxon>Bacillati</taxon>
        <taxon>Actinomycetota</taxon>
        <taxon>Actinomycetes</taxon>
        <taxon>Pseudonocardiales</taxon>
        <taxon>Pseudonocardiaceae</taxon>
        <taxon>Saccharopolyspora</taxon>
    </lineage>
</organism>
<evidence type="ECO:0000256" key="4">
    <source>
        <dbReference type="SAM" id="MobiDB-lite"/>
    </source>
</evidence>
<evidence type="ECO:0000259" key="5">
    <source>
        <dbReference type="PROSITE" id="PS50949"/>
    </source>
</evidence>
<dbReference type="PANTHER" id="PTHR43537">
    <property type="entry name" value="TRANSCRIPTIONAL REGULATOR, GNTR FAMILY"/>
    <property type="match status" value="1"/>
</dbReference>
<dbReference type="InterPro" id="IPR000524">
    <property type="entry name" value="Tscrpt_reg_HTH_GntR"/>
</dbReference>
<dbReference type="RefSeq" id="WP_270953878.1">
    <property type="nucleotide sequence ID" value="NZ_JAQGLA010000112.1"/>
</dbReference>
<keyword evidence="1" id="KW-0805">Transcription regulation</keyword>
<proteinExistence type="predicted"/>
<dbReference type="PANTHER" id="PTHR43537:SF24">
    <property type="entry name" value="GLUCONATE OPERON TRANSCRIPTIONAL REPRESSOR"/>
    <property type="match status" value="1"/>
</dbReference>
<dbReference type="Pfam" id="PF07729">
    <property type="entry name" value="FCD"/>
    <property type="match status" value="1"/>
</dbReference>
<evidence type="ECO:0000313" key="7">
    <source>
        <dbReference type="Proteomes" id="UP001210380"/>
    </source>
</evidence>
<dbReference type="SMART" id="SM00895">
    <property type="entry name" value="FCD"/>
    <property type="match status" value="1"/>
</dbReference>
<dbReference type="Pfam" id="PF00392">
    <property type="entry name" value="GntR"/>
    <property type="match status" value="1"/>
</dbReference>